<dbReference type="Proteomes" id="UP000276178">
    <property type="component" value="Unassembled WGS sequence"/>
</dbReference>
<gene>
    <name evidence="1" type="ORF">EB820_07240</name>
</gene>
<dbReference type="OrthoDB" id="2666278at2"/>
<dbReference type="AlphaFoldDB" id="A0A3M8B2M0"/>
<accession>A0A3M8B2M0</accession>
<dbReference type="RefSeq" id="WP_007783414.1">
    <property type="nucleotide sequence ID" value="NZ_CP026363.1"/>
</dbReference>
<name>A0A3M8B2M0_9BACL</name>
<evidence type="ECO:0000313" key="2">
    <source>
        <dbReference type="Proteomes" id="UP000276178"/>
    </source>
</evidence>
<sequence>MQSEKNLYQADVQTVSLIKDMRENVHNICKEHVEKKVRIEAIDGQIFEGVIVDFDDQNVYVEVDDPDAEEDDYEFEEVASRKSHGDWGMYPDWTPYGYPYGGYQPFGDVSPLGSSSQPNRPPAGQVSPYADDCYPYAPISPFGSPNQPYGQVSPFGSPNQPFGQVSPFGSPGQPYGQVSPFGSPNQPFGQVSPFGSPGQPYGQVSPFGSPSFPYGQVSPFGEGAPFVSPYSGFNPYMAPFPPFPPYPPQPCYPYPPPPPPPAAVVVPRKKRRRPCRRGKRIIPLALFTLLTIALL</sequence>
<proteinExistence type="predicted"/>
<evidence type="ECO:0000313" key="1">
    <source>
        <dbReference type="EMBL" id="RNB57542.1"/>
    </source>
</evidence>
<comment type="caution">
    <text evidence="1">The sequence shown here is derived from an EMBL/GenBank/DDBJ whole genome shotgun (WGS) entry which is preliminary data.</text>
</comment>
<protein>
    <submittedName>
        <fullName evidence="1">Uncharacterized protein</fullName>
    </submittedName>
</protein>
<dbReference type="GeneID" id="82813377"/>
<organism evidence="1 2">
    <name type="scientific">Brevibacillus agri</name>
    <dbReference type="NCBI Taxonomy" id="51101"/>
    <lineage>
        <taxon>Bacteria</taxon>
        <taxon>Bacillati</taxon>
        <taxon>Bacillota</taxon>
        <taxon>Bacilli</taxon>
        <taxon>Bacillales</taxon>
        <taxon>Paenibacillaceae</taxon>
        <taxon>Brevibacillus</taxon>
    </lineage>
</organism>
<reference evidence="1 2" key="1">
    <citation type="submission" date="2018-10" db="EMBL/GenBank/DDBJ databases">
        <title>Phylogenomics of Brevibacillus.</title>
        <authorList>
            <person name="Dunlap C."/>
        </authorList>
    </citation>
    <scope>NUCLEOTIDE SEQUENCE [LARGE SCALE GENOMIC DNA]</scope>
    <source>
        <strain evidence="1 2">NRRL NRS 1219</strain>
    </source>
</reference>
<dbReference type="EMBL" id="RHHN01000023">
    <property type="protein sequence ID" value="RNB57542.1"/>
    <property type="molecule type" value="Genomic_DNA"/>
</dbReference>